<dbReference type="Gene3D" id="3.40.50.300">
    <property type="entry name" value="P-loop containing nucleotide triphosphate hydrolases"/>
    <property type="match status" value="1"/>
</dbReference>
<dbReference type="InterPro" id="IPR027417">
    <property type="entry name" value="P-loop_NTPase"/>
</dbReference>
<dbReference type="InterPro" id="IPR050173">
    <property type="entry name" value="ABC_transporter_C-like"/>
</dbReference>
<dbReference type="AlphaFoldDB" id="A0A2H3IYL2"/>
<keyword evidence="4" id="KW-0378">Hydrolase</keyword>
<sequence>GEMHYLPARPDSFYYLPRENGVAYAAQESWVQNETIKDNILLGAPYDAQRYNKVIDQCGLRRDLELLDAGDQTEVGEKGLTLSGGQKARITLARAVYSSAEILLFDDVLAALD</sequence>
<dbReference type="OMA" id="FKRIASW"/>
<dbReference type="InterPro" id="IPR003439">
    <property type="entry name" value="ABC_transporter-like_ATP-bd"/>
</dbReference>
<evidence type="ECO:0000256" key="2">
    <source>
        <dbReference type="ARBA" id="ARBA00022840"/>
    </source>
</evidence>
<accession>A0A2H3IYL2</accession>
<dbReference type="GO" id="GO:0016020">
    <property type="term" value="C:membrane"/>
    <property type="evidence" value="ECO:0007669"/>
    <property type="project" value="TreeGrafter"/>
</dbReference>
<dbReference type="PANTHER" id="PTHR24223">
    <property type="entry name" value="ATP-BINDING CASSETTE SUB-FAMILY C"/>
    <property type="match status" value="1"/>
</dbReference>
<keyword evidence="1" id="KW-0547">Nucleotide-binding</keyword>
<feature type="non-terminal residue" evidence="4">
    <location>
        <position position="113"/>
    </location>
</feature>
<evidence type="ECO:0000256" key="1">
    <source>
        <dbReference type="ARBA" id="ARBA00022741"/>
    </source>
</evidence>
<proteinExistence type="predicted"/>
<dbReference type="Pfam" id="PF00005">
    <property type="entry name" value="ABC_tran"/>
    <property type="match status" value="1"/>
</dbReference>
<reference evidence="4 5" key="1">
    <citation type="journal article" date="2012" name="Science">
        <title>The Paleozoic origin of enzymatic lignin decomposition reconstructed from 31 fungal genomes.</title>
        <authorList>
            <person name="Floudas D."/>
            <person name="Binder M."/>
            <person name="Riley R."/>
            <person name="Barry K."/>
            <person name="Blanchette R.A."/>
            <person name="Henrissat B."/>
            <person name="Martinez A.T."/>
            <person name="Otillar R."/>
            <person name="Spatafora J.W."/>
            <person name="Yadav J.S."/>
            <person name="Aerts A."/>
            <person name="Benoit I."/>
            <person name="Boyd A."/>
            <person name="Carlson A."/>
            <person name="Copeland A."/>
            <person name="Coutinho P.M."/>
            <person name="de Vries R.P."/>
            <person name="Ferreira P."/>
            <person name="Findley K."/>
            <person name="Foster B."/>
            <person name="Gaskell J."/>
            <person name="Glotzer D."/>
            <person name="Gorecki P."/>
            <person name="Heitman J."/>
            <person name="Hesse C."/>
            <person name="Hori C."/>
            <person name="Igarashi K."/>
            <person name="Jurgens J.A."/>
            <person name="Kallen N."/>
            <person name="Kersten P."/>
            <person name="Kohler A."/>
            <person name="Kuees U."/>
            <person name="Kumar T.K.A."/>
            <person name="Kuo A."/>
            <person name="LaButti K."/>
            <person name="Larrondo L.F."/>
            <person name="Lindquist E."/>
            <person name="Ling A."/>
            <person name="Lombard V."/>
            <person name="Lucas S."/>
            <person name="Lundell T."/>
            <person name="Martin R."/>
            <person name="McLaughlin D.J."/>
            <person name="Morgenstern I."/>
            <person name="Morin E."/>
            <person name="Murat C."/>
            <person name="Nagy L.G."/>
            <person name="Nolan M."/>
            <person name="Ohm R.A."/>
            <person name="Patyshakuliyeva A."/>
            <person name="Rokas A."/>
            <person name="Ruiz-Duenas F.J."/>
            <person name="Sabat G."/>
            <person name="Salamov A."/>
            <person name="Samejima M."/>
            <person name="Schmutz J."/>
            <person name="Slot J.C."/>
            <person name="St John F."/>
            <person name="Stenlid J."/>
            <person name="Sun H."/>
            <person name="Sun S."/>
            <person name="Syed K."/>
            <person name="Tsang A."/>
            <person name="Wiebenga A."/>
            <person name="Young D."/>
            <person name="Pisabarro A."/>
            <person name="Eastwood D.C."/>
            <person name="Martin F."/>
            <person name="Cullen D."/>
            <person name="Grigoriev I.V."/>
            <person name="Hibbett D.S."/>
        </authorList>
    </citation>
    <scope>NUCLEOTIDE SEQUENCE [LARGE SCALE GENOMIC DNA]</scope>
    <source>
        <strain evidence="4 5">MD-104</strain>
    </source>
</reference>
<evidence type="ECO:0000313" key="4">
    <source>
        <dbReference type="EMBL" id="PCH35072.1"/>
    </source>
</evidence>
<dbReference type="EMBL" id="KB467843">
    <property type="protein sequence ID" value="PCH35072.1"/>
    <property type="molecule type" value="Genomic_DNA"/>
</dbReference>
<dbReference type="GO" id="GO:0005524">
    <property type="term" value="F:ATP binding"/>
    <property type="evidence" value="ECO:0007669"/>
    <property type="project" value="UniProtKB-KW"/>
</dbReference>
<dbReference type="STRING" id="742152.A0A2H3IYL2"/>
<dbReference type="GO" id="GO:0042626">
    <property type="term" value="F:ATPase-coupled transmembrane transporter activity"/>
    <property type="evidence" value="ECO:0007669"/>
    <property type="project" value="TreeGrafter"/>
</dbReference>
<protein>
    <submittedName>
        <fullName evidence="4">Nucleoside triphosphate hydrolase protein</fullName>
    </submittedName>
</protein>
<organism evidence="4 5">
    <name type="scientific">Wolfiporia cocos (strain MD-104)</name>
    <name type="common">Brown rot fungus</name>
    <dbReference type="NCBI Taxonomy" id="742152"/>
    <lineage>
        <taxon>Eukaryota</taxon>
        <taxon>Fungi</taxon>
        <taxon>Dikarya</taxon>
        <taxon>Basidiomycota</taxon>
        <taxon>Agaricomycotina</taxon>
        <taxon>Agaricomycetes</taxon>
        <taxon>Polyporales</taxon>
        <taxon>Phaeolaceae</taxon>
        <taxon>Wolfiporia</taxon>
    </lineage>
</organism>
<dbReference type="Proteomes" id="UP000218811">
    <property type="component" value="Unassembled WGS sequence"/>
</dbReference>
<feature type="non-terminal residue" evidence="4">
    <location>
        <position position="1"/>
    </location>
</feature>
<dbReference type="PANTHER" id="PTHR24223:SF356">
    <property type="entry name" value="ATP-BINDING CASSETTE TRANSPORTER ABC4"/>
    <property type="match status" value="1"/>
</dbReference>
<dbReference type="SUPFAM" id="SSF52540">
    <property type="entry name" value="P-loop containing nucleoside triphosphate hydrolases"/>
    <property type="match status" value="1"/>
</dbReference>
<dbReference type="OrthoDB" id="6500128at2759"/>
<keyword evidence="5" id="KW-1185">Reference proteome</keyword>
<keyword evidence="2" id="KW-0067">ATP-binding</keyword>
<feature type="domain" description="ABC transporter" evidence="3">
    <location>
        <begin position="19"/>
        <end position="108"/>
    </location>
</feature>
<gene>
    <name evidence="4" type="ORF">WOLCODRAFT_50949</name>
</gene>
<evidence type="ECO:0000259" key="3">
    <source>
        <dbReference type="Pfam" id="PF00005"/>
    </source>
</evidence>
<name>A0A2H3IYL2_WOLCO</name>
<dbReference type="GO" id="GO:0016887">
    <property type="term" value="F:ATP hydrolysis activity"/>
    <property type="evidence" value="ECO:0007669"/>
    <property type="project" value="InterPro"/>
</dbReference>
<evidence type="ECO:0000313" key="5">
    <source>
        <dbReference type="Proteomes" id="UP000218811"/>
    </source>
</evidence>